<keyword evidence="4 9" id="KW-0560">Oxidoreductase</keyword>
<feature type="binding site" evidence="9">
    <location>
        <begin position="140"/>
        <end position="141"/>
    </location>
    <ligand>
        <name>NAD(+)</name>
        <dbReference type="ChEBI" id="CHEBI:57540"/>
    </ligand>
</feature>
<name>A0A968GGC3_9SPIO</name>
<evidence type="ECO:0000259" key="10">
    <source>
        <dbReference type="Pfam" id="PF07055"/>
    </source>
</evidence>
<keyword evidence="5 9" id="KW-0520">NAD</keyword>
<organism evidence="13 14">
    <name type="scientific">Entomospira culicis</name>
    <dbReference type="NCBI Taxonomy" id="2719989"/>
    <lineage>
        <taxon>Bacteria</taxon>
        <taxon>Pseudomonadati</taxon>
        <taxon>Spirochaetota</taxon>
        <taxon>Spirochaetia</taxon>
        <taxon>Spirochaetales</taxon>
        <taxon>Spirochaetaceae</taxon>
        <taxon>Entomospira</taxon>
    </lineage>
</organism>
<dbReference type="NCBIfam" id="NF010177">
    <property type="entry name" value="PRK13656.1"/>
    <property type="match status" value="1"/>
</dbReference>
<sequence length="392" mass="43113">MIIEPKVAGNVCLNAHPTGALRLVEELIDFAKKQPKIAGPKRVLVIGASAGYGLATRIINTYVNDATTIGVSFERAGSADKVGAVGWYNNLAFSKLAKADGKQEMTLSGDAFSQACKDEVIATAKELFKGEKIDLVVYSLASPMRTAPDGITYKSVLKPTGQPYTGKTVNIFNAQVSEVTIEPASEEEAKNTVKVMGGEDWILWIEALKAHDLLAAGAITMAYSYIGPEMTYPLYREGTIGKAKEHLEQSVGELNSLLASLNGKAYVSVNKAVMTRASSVIPVVPLYMAILYKLMKAKGTHEGTIEQAYRLMDRLYNHDTVLVDDVGRIRLDDWEMDRALQKEIELAWNNLDLSRVREETDLEGIRKEFMQIHGFEVDGVDYSQEVDPSRID</sequence>
<evidence type="ECO:0000256" key="1">
    <source>
        <dbReference type="ARBA" id="ARBA00011245"/>
    </source>
</evidence>
<feature type="binding site" evidence="9">
    <location>
        <position position="225"/>
    </location>
    <ligand>
        <name>substrate</name>
    </ligand>
</feature>
<keyword evidence="3 9" id="KW-0276">Fatty acid metabolism</keyword>
<comment type="caution">
    <text evidence="13">The sequence shown here is derived from an EMBL/GenBank/DDBJ whole genome shotgun (WGS) entry which is preliminary data.</text>
</comment>
<dbReference type="HAMAP" id="MF_01838">
    <property type="entry name" value="FabV_reductase"/>
    <property type="match status" value="1"/>
</dbReference>
<dbReference type="GO" id="GO:0004318">
    <property type="term" value="F:enoyl-[acyl-carrier-protein] reductase (NADH) activity"/>
    <property type="evidence" value="ECO:0007669"/>
    <property type="project" value="TreeGrafter"/>
</dbReference>
<evidence type="ECO:0000256" key="2">
    <source>
        <dbReference type="ARBA" id="ARBA00022516"/>
    </source>
</evidence>
<feature type="domain" description="Enoyl reductase FAD binding" evidence="10">
    <location>
        <begin position="323"/>
        <end position="386"/>
    </location>
</feature>
<feature type="domain" description="Trans-2-enoyl-CoA reductase-like NAD(P)H binding" evidence="12">
    <location>
        <begin position="2"/>
        <end position="78"/>
    </location>
</feature>
<dbReference type="NCBIfam" id="NF043048">
    <property type="entry name" value="EnoyACPredFabV"/>
    <property type="match status" value="1"/>
</dbReference>
<comment type="catalytic activity">
    <reaction evidence="8 9">
        <text>a 2,3-saturated acyl-CoA + NAD(+) = a (2E)-enoyl-CoA + NADH + H(+)</text>
        <dbReference type="Rhea" id="RHEA:18177"/>
        <dbReference type="ChEBI" id="CHEBI:15378"/>
        <dbReference type="ChEBI" id="CHEBI:57540"/>
        <dbReference type="ChEBI" id="CHEBI:57945"/>
        <dbReference type="ChEBI" id="CHEBI:58856"/>
        <dbReference type="ChEBI" id="CHEBI:65111"/>
        <dbReference type="EC" id="1.3.1.44"/>
    </reaction>
</comment>
<protein>
    <recommendedName>
        <fullName evidence="9">Trans-2-enoyl-CoA reductase [NADH]</fullName>
        <shortName evidence="9">TER</shortName>
        <ecNumber evidence="9">1.3.1.44</ecNumber>
    </recommendedName>
</protein>
<feature type="binding site" evidence="9">
    <location>
        <begin position="110"/>
        <end position="111"/>
    </location>
    <ligand>
        <name>NAD(+)</name>
        <dbReference type="ChEBI" id="CHEBI:57540"/>
    </ligand>
</feature>
<keyword evidence="2 9" id="KW-0444">Lipid biosynthesis</keyword>
<dbReference type="InterPro" id="IPR024910">
    <property type="entry name" value="Enoyl-CoA_Rdtase_cat_dom"/>
</dbReference>
<comment type="caution">
    <text evidence="9">Lacks conserved residue(s) required for the propagation of feature annotation.</text>
</comment>
<dbReference type="InterPro" id="IPR024906">
    <property type="entry name" value="Eno_Rdtase_FAD-bd_dom"/>
</dbReference>
<dbReference type="Pfam" id="PF12241">
    <property type="entry name" value="Enoyl_reductase"/>
    <property type="match status" value="1"/>
</dbReference>
<comment type="pathway">
    <text evidence="9">Lipid metabolism; fatty acid biosynthesis.</text>
</comment>
<evidence type="ECO:0000256" key="4">
    <source>
        <dbReference type="ARBA" id="ARBA00023002"/>
    </source>
</evidence>
<reference evidence="13" key="1">
    <citation type="submission" date="2020-03" db="EMBL/GenBank/DDBJ databases">
        <title>Spirochaetal bacteria isolated from arthropods constitute a novel genus Entomospira genus novum within the order Spirochaetales.</title>
        <authorList>
            <person name="Grana-Miraglia L."/>
            <person name="Sikutova S."/>
            <person name="Fingerle V."/>
            <person name="Sing A."/>
            <person name="Castillo-Ramirez S."/>
            <person name="Margos G."/>
            <person name="Rudolf I."/>
        </authorList>
    </citation>
    <scope>NUCLEOTIDE SEQUENCE</scope>
    <source>
        <strain evidence="13">BR149</strain>
    </source>
</reference>
<dbReference type="EMBL" id="JAATLM010000001">
    <property type="protein sequence ID" value="NIZ69792.1"/>
    <property type="molecule type" value="Genomic_DNA"/>
</dbReference>
<feature type="binding site" evidence="9">
    <location>
        <begin position="273"/>
        <end position="275"/>
    </location>
    <ligand>
        <name>NAD(+)</name>
        <dbReference type="ChEBI" id="CHEBI:57540"/>
    </ligand>
</feature>
<dbReference type="GO" id="GO:0051287">
    <property type="term" value="F:NAD binding"/>
    <property type="evidence" value="ECO:0007669"/>
    <property type="project" value="UniProtKB-UniRule"/>
</dbReference>
<dbReference type="Pfam" id="PF12242">
    <property type="entry name" value="Eno-Rase_NADH_b"/>
    <property type="match status" value="1"/>
</dbReference>
<feature type="binding site" evidence="9">
    <location>
        <begin position="73"/>
        <end position="74"/>
    </location>
    <ligand>
        <name>NAD(+)</name>
        <dbReference type="ChEBI" id="CHEBI:57540"/>
    </ligand>
</feature>
<feature type="domain" description="Trans-2-enoyl-CoA reductase catalytic" evidence="11">
    <location>
        <begin position="81"/>
        <end position="316"/>
    </location>
</feature>
<dbReference type="EC" id="1.3.1.44" evidence="9"/>
<feature type="binding site" evidence="9">
    <location>
        <position position="244"/>
    </location>
    <ligand>
        <name>NAD(+)</name>
        <dbReference type="ChEBI" id="CHEBI:57540"/>
    </ligand>
</feature>
<evidence type="ECO:0000256" key="5">
    <source>
        <dbReference type="ARBA" id="ARBA00023027"/>
    </source>
</evidence>
<evidence type="ECO:0000256" key="9">
    <source>
        <dbReference type="HAMAP-Rule" id="MF_01838"/>
    </source>
</evidence>
<dbReference type="GO" id="GO:0006633">
    <property type="term" value="P:fatty acid biosynthetic process"/>
    <property type="evidence" value="ECO:0007669"/>
    <property type="project" value="UniProtKB-UniRule"/>
</dbReference>
<feature type="site" description="Plays an important role in discriminating NADH against NADPH" evidence="9">
    <location>
        <position position="74"/>
    </location>
</feature>
<accession>A0A968GGC3</accession>
<evidence type="ECO:0000259" key="12">
    <source>
        <dbReference type="Pfam" id="PF12242"/>
    </source>
</evidence>
<comment type="similarity">
    <text evidence="9">Belongs to the TER reductase family.</text>
</comment>
<keyword evidence="14" id="KW-1185">Reference proteome</keyword>
<evidence type="ECO:0000313" key="13">
    <source>
        <dbReference type="EMBL" id="NIZ69792.1"/>
    </source>
</evidence>
<comment type="subunit">
    <text evidence="1 9">Monomer.</text>
</comment>
<evidence type="ECO:0000256" key="8">
    <source>
        <dbReference type="ARBA" id="ARBA00048302"/>
    </source>
</evidence>
<dbReference type="GO" id="GO:0050343">
    <property type="term" value="F:trans-2-enoyl-CoA reductase (NADH) activity"/>
    <property type="evidence" value="ECO:0007669"/>
    <property type="project" value="UniProtKB-UniRule"/>
</dbReference>
<evidence type="ECO:0000256" key="6">
    <source>
        <dbReference type="ARBA" id="ARBA00023098"/>
    </source>
</evidence>
<dbReference type="PANTHER" id="PTHR37480">
    <property type="entry name" value="ENOYL-[ACYL-CARRIER-PROTEIN] REDUCTASE [NADH]"/>
    <property type="match status" value="1"/>
</dbReference>
<dbReference type="Pfam" id="PF07055">
    <property type="entry name" value="Eno-Rase_FAD_bd"/>
    <property type="match status" value="1"/>
</dbReference>
<keyword evidence="6 9" id="KW-0443">Lipid metabolism</keyword>
<comment type="function">
    <text evidence="9">Involved in the fatty acid synthesis (FAS II). Catalyzes the reduction of a carbon-carbon double bond in an enoyl moiety that is covalently linked to a coenzyme A (CoA).</text>
</comment>
<dbReference type="AlphaFoldDB" id="A0A968GGC3"/>
<feature type="active site" description="Proton donor" evidence="9">
    <location>
        <position position="235"/>
    </location>
</feature>
<dbReference type="InterPro" id="IPR010758">
    <property type="entry name" value="Trans-2-enoyl-CoA_reductase"/>
</dbReference>
<keyword evidence="7 9" id="KW-0275">Fatty acid biosynthesis</keyword>
<evidence type="ECO:0000259" key="11">
    <source>
        <dbReference type="Pfam" id="PF12241"/>
    </source>
</evidence>
<dbReference type="InterPro" id="IPR050048">
    <property type="entry name" value="FabV-like_NADH_b"/>
</dbReference>
<evidence type="ECO:0000313" key="14">
    <source>
        <dbReference type="Proteomes" id="UP000778951"/>
    </source>
</evidence>
<dbReference type="RefSeq" id="WP_167696302.1">
    <property type="nucleotide sequence ID" value="NZ_CP118181.1"/>
</dbReference>
<evidence type="ECO:0000256" key="3">
    <source>
        <dbReference type="ARBA" id="ARBA00022832"/>
    </source>
</evidence>
<proteinExistence type="inferred from homology"/>
<dbReference type="Proteomes" id="UP000778951">
    <property type="component" value="Unassembled WGS sequence"/>
</dbReference>
<dbReference type="PANTHER" id="PTHR37480:SF1">
    <property type="entry name" value="ENOYL-[ACYL-CARRIER-PROTEIN] REDUCTASE [NADH]"/>
    <property type="match status" value="1"/>
</dbReference>
<evidence type="ECO:0000256" key="7">
    <source>
        <dbReference type="ARBA" id="ARBA00023160"/>
    </source>
</evidence>
<dbReference type="Gene3D" id="3.40.50.720">
    <property type="entry name" value="NAD(P)-binding Rossmann-like Domain"/>
    <property type="match status" value="1"/>
</dbReference>
<gene>
    <name evidence="9" type="primary">fabV</name>
    <name evidence="13" type="ORF">HCT48_06155</name>
</gene>